<dbReference type="EMBL" id="UYRT01002197">
    <property type="protein sequence ID" value="VDK30756.1"/>
    <property type="molecule type" value="Genomic_DNA"/>
</dbReference>
<dbReference type="AlphaFoldDB" id="A0A183CZ19"/>
<reference evidence="5" key="1">
    <citation type="submission" date="2016-06" db="UniProtKB">
        <authorList>
            <consortium name="WormBaseParasite"/>
        </authorList>
    </citation>
    <scope>IDENTIFICATION</scope>
</reference>
<evidence type="ECO:0000313" key="3">
    <source>
        <dbReference type="EMBL" id="VDK30756.1"/>
    </source>
</evidence>
<dbReference type="InterPro" id="IPR013087">
    <property type="entry name" value="Znf_C2H2_type"/>
</dbReference>
<dbReference type="Proteomes" id="UP000271098">
    <property type="component" value="Unassembled WGS sequence"/>
</dbReference>
<keyword evidence="1" id="KW-0862">Zinc</keyword>
<evidence type="ECO:0000256" key="1">
    <source>
        <dbReference type="PROSITE-ProRule" id="PRU00042"/>
    </source>
</evidence>
<keyword evidence="1" id="KW-0863">Zinc-finger</keyword>
<feature type="domain" description="C2H2-type" evidence="2">
    <location>
        <begin position="207"/>
        <end position="236"/>
    </location>
</feature>
<dbReference type="SUPFAM" id="SSF57667">
    <property type="entry name" value="beta-beta-alpha zinc fingers"/>
    <property type="match status" value="1"/>
</dbReference>
<reference evidence="3 4" key="2">
    <citation type="submission" date="2018-11" db="EMBL/GenBank/DDBJ databases">
        <authorList>
            <consortium name="Pathogen Informatics"/>
        </authorList>
    </citation>
    <scope>NUCLEOTIDE SEQUENCE [LARGE SCALE GENOMIC DNA]</scope>
</reference>
<evidence type="ECO:0000313" key="5">
    <source>
        <dbReference type="WBParaSite" id="GPUH_0000171401-mRNA-1"/>
    </source>
</evidence>
<gene>
    <name evidence="3" type="ORF">GPUH_LOCUS1710</name>
</gene>
<keyword evidence="4" id="KW-1185">Reference proteome</keyword>
<dbReference type="OrthoDB" id="4748970at2759"/>
<dbReference type="PROSITE" id="PS50157">
    <property type="entry name" value="ZINC_FINGER_C2H2_2"/>
    <property type="match status" value="1"/>
</dbReference>
<name>A0A183CZ19_9BILA</name>
<dbReference type="PROSITE" id="PS00028">
    <property type="entry name" value="ZINC_FINGER_C2H2_1"/>
    <property type="match status" value="1"/>
</dbReference>
<dbReference type="GO" id="GO:0008270">
    <property type="term" value="F:zinc ion binding"/>
    <property type="evidence" value="ECO:0007669"/>
    <property type="project" value="UniProtKB-KW"/>
</dbReference>
<dbReference type="Gene3D" id="3.30.160.60">
    <property type="entry name" value="Classic Zinc Finger"/>
    <property type="match status" value="1"/>
</dbReference>
<proteinExistence type="predicted"/>
<accession>A0A183CZ19</accession>
<organism evidence="5">
    <name type="scientific">Gongylonema pulchrum</name>
    <dbReference type="NCBI Taxonomy" id="637853"/>
    <lineage>
        <taxon>Eukaryota</taxon>
        <taxon>Metazoa</taxon>
        <taxon>Ecdysozoa</taxon>
        <taxon>Nematoda</taxon>
        <taxon>Chromadorea</taxon>
        <taxon>Rhabditida</taxon>
        <taxon>Spirurina</taxon>
        <taxon>Spiruromorpha</taxon>
        <taxon>Spiruroidea</taxon>
        <taxon>Gongylonematidae</taxon>
        <taxon>Gongylonema</taxon>
    </lineage>
</organism>
<dbReference type="InterPro" id="IPR036236">
    <property type="entry name" value="Znf_C2H2_sf"/>
</dbReference>
<keyword evidence="1" id="KW-0479">Metal-binding</keyword>
<dbReference type="WBParaSite" id="GPUH_0000171401-mRNA-1">
    <property type="protein sequence ID" value="GPUH_0000171401-mRNA-1"/>
    <property type="gene ID" value="GPUH_0000171401"/>
</dbReference>
<evidence type="ECO:0000313" key="4">
    <source>
        <dbReference type="Proteomes" id="UP000271098"/>
    </source>
</evidence>
<protein>
    <submittedName>
        <fullName evidence="5">C2H2-type domain-containing protein</fullName>
    </submittedName>
</protein>
<evidence type="ECO:0000259" key="2">
    <source>
        <dbReference type="PROSITE" id="PS50157"/>
    </source>
</evidence>
<sequence>MKSHCVGESLTPYGDKDNILATQSDREYQERMLQIASLSAFTDGHYQSIGGIPALQSAPAVLDGGQSSAQNCLDPVLEQQQNDAPFLKLANHNEFAFGRSQLKKTLSAPINSSNQSSHKFNIENLLEPEKHDEKQPAFDPKQRQISVIVATQNQRLPRKQSINATADIEKFTKLQGIAQEYGELPDKMDLAAFVKFESFAIADKRRHFCPHPACNKFYTKSSHLKAHFRTHTGLNYFDFTKYFFFMNMLKIK</sequence>